<name>A0A6A6VK38_9PLEO</name>
<accession>A0A6A6VK38</accession>
<feature type="region of interest" description="Disordered" evidence="1">
    <location>
        <begin position="110"/>
        <end position="136"/>
    </location>
</feature>
<dbReference type="Proteomes" id="UP000799440">
    <property type="component" value="Unassembled WGS sequence"/>
</dbReference>
<proteinExistence type="predicted"/>
<organism evidence="2 3">
    <name type="scientific">Sporormia fimetaria CBS 119925</name>
    <dbReference type="NCBI Taxonomy" id="1340428"/>
    <lineage>
        <taxon>Eukaryota</taxon>
        <taxon>Fungi</taxon>
        <taxon>Dikarya</taxon>
        <taxon>Ascomycota</taxon>
        <taxon>Pezizomycotina</taxon>
        <taxon>Dothideomycetes</taxon>
        <taxon>Pleosporomycetidae</taxon>
        <taxon>Pleosporales</taxon>
        <taxon>Sporormiaceae</taxon>
        <taxon>Sporormia</taxon>
    </lineage>
</organism>
<sequence>MLCPARVETRWAKRTAAATVAGSEVEGGEYKKGVDFRGYRSISSNTTLNSPTTTGSSASITTHFSSLFHYYHNHTSRCADTNPLPELPWMLRADDKSYWAHKCSQTVTGRNALSRPRTPTETASPTRLLEEGGIPHGDRRELVHSKSCICVPMGGLVDGCCGCQTLDGMKIWRVVAVSFL</sequence>
<evidence type="ECO:0000313" key="2">
    <source>
        <dbReference type="EMBL" id="KAF2750169.1"/>
    </source>
</evidence>
<dbReference type="AlphaFoldDB" id="A0A6A6VK38"/>
<reference evidence="2" key="1">
    <citation type="journal article" date="2020" name="Stud. Mycol.">
        <title>101 Dothideomycetes genomes: a test case for predicting lifestyles and emergence of pathogens.</title>
        <authorList>
            <person name="Haridas S."/>
            <person name="Albert R."/>
            <person name="Binder M."/>
            <person name="Bloem J."/>
            <person name="Labutti K."/>
            <person name="Salamov A."/>
            <person name="Andreopoulos B."/>
            <person name="Baker S."/>
            <person name="Barry K."/>
            <person name="Bills G."/>
            <person name="Bluhm B."/>
            <person name="Cannon C."/>
            <person name="Castanera R."/>
            <person name="Culley D."/>
            <person name="Daum C."/>
            <person name="Ezra D."/>
            <person name="Gonzalez J."/>
            <person name="Henrissat B."/>
            <person name="Kuo A."/>
            <person name="Liang C."/>
            <person name="Lipzen A."/>
            <person name="Lutzoni F."/>
            <person name="Magnuson J."/>
            <person name="Mondo S."/>
            <person name="Nolan M."/>
            <person name="Ohm R."/>
            <person name="Pangilinan J."/>
            <person name="Park H.-J."/>
            <person name="Ramirez L."/>
            <person name="Alfaro M."/>
            <person name="Sun H."/>
            <person name="Tritt A."/>
            <person name="Yoshinaga Y."/>
            <person name="Zwiers L.-H."/>
            <person name="Turgeon B."/>
            <person name="Goodwin S."/>
            <person name="Spatafora J."/>
            <person name="Crous P."/>
            <person name="Grigoriev I."/>
        </authorList>
    </citation>
    <scope>NUCLEOTIDE SEQUENCE</scope>
    <source>
        <strain evidence="2">CBS 119925</strain>
    </source>
</reference>
<evidence type="ECO:0000256" key="1">
    <source>
        <dbReference type="SAM" id="MobiDB-lite"/>
    </source>
</evidence>
<feature type="compositionally biased region" description="Polar residues" evidence="1">
    <location>
        <begin position="110"/>
        <end position="125"/>
    </location>
</feature>
<gene>
    <name evidence="2" type="ORF">M011DRAFT_231729</name>
</gene>
<protein>
    <submittedName>
        <fullName evidence="2">Uncharacterized protein</fullName>
    </submittedName>
</protein>
<dbReference type="EMBL" id="MU006564">
    <property type="protein sequence ID" value="KAF2750169.1"/>
    <property type="molecule type" value="Genomic_DNA"/>
</dbReference>
<keyword evidence="3" id="KW-1185">Reference proteome</keyword>
<evidence type="ECO:0000313" key="3">
    <source>
        <dbReference type="Proteomes" id="UP000799440"/>
    </source>
</evidence>